<evidence type="ECO:0000313" key="2">
    <source>
        <dbReference type="EMBL" id="GMG81971.1"/>
    </source>
</evidence>
<accession>A0ABQ6LHR1</accession>
<dbReference type="Proteomes" id="UP001239909">
    <property type="component" value="Unassembled WGS sequence"/>
</dbReference>
<sequence>MSPIHPDRRRGRPVARLRSPSEGDARRWTRALGEAERGRPQHLRSLLAARPRRPLPI</sequence>
<proteinExistence type="predicted"/>
<name>A0ABQ6LHR1_9RHOB</name>
<feature type="compositionally biased region" description="Basic and acidic residues" evidence="1">
    <location>
        <begin position="19"/>
        <end position="39"/>
    </location>
</feature>
<evidence type="ECO:0000256" key="1">
    <source>
        <dbReference type="SAM" id="MobiDB-lite"/>
    </source>
</evidence>
<comment type="caution">
    <text evidence="2">The sequence shown here is derived from an EMBL/GenBank/DDBJ whole genome shotgun (WGS) entry which is preliminary data.</text>
</comment>
<evidence type="ECO:0000313" key="3">
    <source>
        <dbReference type="Proteomes" id="UP001239909"/>
    </source>
</evidence>
<dbReference type="RefSeq" id="WP_285670717.1">
    <property type="nucleotide sequence ID" value="NZ_BSYI01000007.1"/>
</dbReference>
<dbReference type="EMBL" id="BSYI01000007">
    <property type="protein sequence ID" value="GMG81971.1"/>
    <property type="molecule type" value="Genomic_DNA"/>
</dbReference>
<feature type="region of interest" description="Disordered" evidence="1">
    <location>
        <begin position="1"/>
        <end position="57"/>
    </location>
</feature>
<protein>
    <submittedName>
        <fullName evidence="2">Uncharacterized protein</fullName>
    </submittedName>
</protein>
<organism evidence="2 3">
    <name type="scientific">Paralimibaculum aggregatum</name>
    <dbReference type="NCBI Taxonomy" id="3036245"/>
    <lineage>
        <taxon>Bacteria</taxon>
        <taxon>Pseudomonadati</taxon>
        <taxon>Pseudomonadota</taxon>
        <taxon>Alphaproteobacteria</taxon>
        <taxon>Rhodobacterales</taxon>
        <taxon>Paracoccaceae</taxon>
        <taxon>Paralimibaculum</taxon>
    </lineage>
</organism>
<reference evidence="2 3" key="1">
    <citation type="submission" date="2023-04" db="EMBL/GenBank/DDBJ databases">
        <title>Marinoamorphus aggregata gen. nov., sp. Nov., isolate from tissue of brittle star Ophioplocus japonicus.</title>
        <authorList>
            <person name="Kawano K."/>
            <person name="Sawayama S."/>
            <person name="Nakagawa S."/>
        </authorList>
    </citation>
    <scope>NUCLEOTIDE SEQUENCE [LARGE SCALE GENOMIC DNA]</scope>
    <source>
        <strain evidence="2 3">NKW23</strain>
    </source>
</reference>
<keyword evidence="3" id="KW-1185">Reference proteome</keyword>
<gene>
    <name evidence="2" type="ORF">LNKW23_11840</name>
</gene>